<evidence type="ECO:0000313" key="1">
    <source>
        <dbReference type="EMBL" id="RUT32668.1"/>
    </source>
</evidence>
<protein>
    <submittedName>
        <fullName evidence="1">Uncharacterized protein</fullName>
    </submittedName>
</protein>
<name>A0A433XFE3_9HYPH</name>
<organism evidence="1 2">
    <name type="scientific">Arsenicitalea aurantiaca</name>
    <dbReference type="NCBI Taxonomy" id="1783274"/>
    <lineage>
        <taxon>Bacteria</taxon>
        <taxon>Pseudomonadati</taxon>
        <taxon>Pseudomonadota</taxon>
        <taxon>Alphaproteobacteria</taxon>
        <taxon>Hyphomicrobiales</taxon>
        <taxon>Devosiaceae</taxon>
        <taxon>Arsenicitalea</taxon>
    </lineage>
</organism>
<sequence>MFKLLWRLISLAAVLVLVAYLVGWRVFVVPPVAPLSEGGIFVVTDMPQLQLLDSPSGFCAREGQANLVCAAAIATRVSQADIAWRLPYNGFLYSLAGGR</sequence>
<keyword evidence="2" id="KW-1185">Reference proteome</keyword>
<comment type="caution">
    <text evidence="1">The sequence shown here is derived from an EMBL/GenBank/DDBJ whole genome shotgun (WGS) entry which is preliminary data.</text>
</comment>
<dbReference type="Proteomes" id="UP000281547">
    <property type="component" value="Unassembled WGS sequence"/>
</dbReference>
<evidence type="ECO:0000313" key="2">
    <source>
        <dbReference type="Proteomes" id="UP000281547"/>
    </source>
</evidence>
<dbReference type="RefSeq" id="WP_127187625.1">
    <property type="nucleotide sequence ID" value="NZ_RZNJ01000002.1"/>
</dbReference>
<reference evidence="1 2" key="1">
    <citation type="journal article" date="2016" name="Int. J. Syst. Evol. Microbiol.">
        <title>Arsenicitalea aurantiaca gen. nov., sp. nov., a new member of the family Hyphomicrobiaceae, isolated from high-arsenic sediment.</title>
        <authorList>
            <person name="Mu Y."/>
            <person name="Zhou L."/>
            <person name="Zeng X.C."/>
            <person name="Liu L."/>
            <person name="Pan Y."/>
            <person name="Chen X."/>
            <person name="Wang J."/>
            <person name="Li S."/>
            <person name="Li W.J."/>
            <person name="Wang Y."/>
        </authorList>
    </citation>
    <scope>NUCLEOTIDE SEQUENCE [LARGE SCALE GENOMIC DNA]</scope>
    <source>
        <strain evidence="1 2">42-50</strain>
    </source>
</reference>
<gene>
    <name evidence="1" type="ORF">EMQ25_05855</name>
</gene>
<proteinExistence type="predicted"/>
<dbReference type="EMBL" id="RZNJ01000002">
    <property type="protein sequence ID" value="RUT32668.1"/>
    <property type="molecule type" value="Genomic_DNA"/>
</dbReference>
<dbReference type="AlphaFoldDB" id="A0A433XFE3"/>
<accession>A0A433XFE3</accession>